<feature type="transmembrane region" description="Helical" evidence="7">
    <location>
        <begin position="146"/>
        <end position="168"/>
    </location>
</feature>
<dbReference type="Proteomes" id="UP001519460">
    <property type="component" value="Unassembled WGS sequence"/>
</dbReference>
<feature type="transmembrane region" description="Helical" evidence="7">
    <location>
        <begin position="282"/>
        <end position="302"/>
    </location>
</feature>
<evidence type="ECO:0000313" key="9">
    <source>
        <dbReference type="Proteomes" id="UP001519460"/>
    </source>
</evidence>
<comment type="caution">
    <text evidence="8">The sequence shown here is derived from an EMBL/GenBank/DDBJ whole genome shotgun (WGS) entry which is preliminary data.</text>
</comment>
<dbReference type="EMBL" id="JACVVK020000056">
    <property type="protein sequence ID" value="KAK7497692.1"/>
    <property type="molecule type" value="Genomic_DNA"/>
</dbReference>
<evidence type="ECO:0000256" key="5">
    <source>
        <dbReference type="ARBA" id="ARBA00023136"/>
    </source>
</evidence>
<keyword evidence="9" id="KW-1185">Reference proteome</keyword>
<feature type="transmembrane region" description="Helical" evidence="7">
    <location>
        <begin position="462"/>
        <end position="487"/>
    </location>
</feature>
<evidence type="ECO:0000256" key="2">
    <source>
        <dbReference type="ARBA" id="ARBA00022448"/>
    </source>
</evidence>
<keyword evidence="2" id="KW-0813">Transport</keyword>
<evidence type="ECO:0000256" key="3">
    <source>
        <dbReference type="ARBA" id="ARBA00022692"/>
    </source>
</evidence>
<evidence type="ECO:0000256" key="6">
    <source>
        <dbReference type="SAM" id="MobiDB-lite"/>
    </source>
</evidence>
<proteinExistence type="predicted"/>
<feature type="transmembrane region" description="Helical" evidence="7">
    <location>
        <begin position="111"/>
        <end position="134"/>
    </location>
</feature>
<name>A0ABD0LEE9_9CAEN</name>
<feature type="transmembrane region" description="Helical" evidence="7">
    <location>
        <begin position="518"/>
        <end position="536"/>
    </location>
</feature>
<keyword evidence="5 7" id="KW-0472">Membrane</keyword>
<evidence type="ECO:0000313" key="8">
    <source>
        <dbReference type="EMBL" id="KAK7497692.1"/>
    </source>
</evidence>
<gene>
    <name evidence="8" type="ORF">BaRGS_00011087</name>
</gene>
<organism evidence="8 9">
    <name type="scientific">Batillaria attramentaria</name>
    <dbReference type="NCBI Taxonomy" id="370345"/>
    <lineage>
        <taxon>Eukaryota</taxon>
        <taxon>Metazoa</taxon>
        <taxon>Spiralia</taxon>
        <taxon>Lophotrochozoa</taxon>
        <taxon>Mollusca</taxon>
        <taxon>Gastropoda</taxon>
        <taxon>Caenogastropoda</taxon>
        <taxon>Sorbeoconcha</taxon>
        <taxon>Cerithioidea</taxon>
        <taxon>Batillariidae</taxon>
        <taxon>Batillaria</taxon>
    </lineage>
</organism>
<evidence type="ECO:0000256" key="4">
    <source>
        <dbReference type="ARBA" id="ARBA00022989"/>
    </source>
</evidence>
<dbReference type="SUPFAM" id="SSF103473">
    <property type="entry name" value="MFS general substrate transporter"/>
    <property type="match status" value="1"/>
</dbReference>
<evidence type="ECO:0000256" key="7">
    <source>
        <dbReference type="SAM" id="Phobius"/>
    </source>
</evidence>
<feature type="transmembrane region" description="Helical" evidence="7">
    <location>
        <begin position="243"/>
        <end position="261"/>
    </location>
</feature>
<comment type="subcellular location">
    <subcellularLocation>
        <location evidence="1">Membrane</location>
        <topology evidence="1">Multi-pass membrane protein</topology>
    </subcellularLocation>
</comment>
<evidence type="ECO:0000256" key="1">
    <source>
        <dbReference type="ARBA" id="ARBA00004141"/>
    </source>
</evidence>
<reference evidence="8 9" key="1">
    <citation type="journal article" date="2023" name="Sci. Data">
        <title>Genome assembly of the Korean intertidal mud-creeper Batillaria attramentaria.</title>
        <authorList>
            <person name="Patra A.K."/>
            <person name="Ho P.T."/>
            <person name="Jun S."/>
            <person name="Lee S.J."/>
            <person name="Kim Y."/>
            <person name="Won Y.J."/>
        </authorList>
    </citation>
    <scope>NUCLEOTIDE SEQUENCE [LARGE SCALE GENOMIC DNA]</scope>
    <source>
        <strain evidence="8">Wonlab-2016</strain>
    </source>
</reference>
<protein>
    <submittedName>
        <fullName evidence="8">Uncharacterized protein</fullName>
    </submittedName>
</protein>
<feature type="region of interest" description="Disordered" evidence="6">
    <location>
        <begin position="1"/>
        <end position="70"/>
    </location>
</feature>
<dbReference type="PANTHER" id="PTHR19432">
    <property type="entry name" value="SUGAR TRANSPORTER"/>
    <property type="match status" value="1"/>
</dbReference>
<feature type="compositionally biased region" description="Basic and acidic residues" evidence="6">
    <location>
        <begin position="25"/>
        <end position="45"/>
    </location>
</feature>
<feature type="region of interest" description="Disordered" evidence="6">
    <location>
        <begin position="399"/>
        <end position="453"/>
    </location>
</feature>
<dbReference type="AlphaFoldDB" id="A0ABD0LEE9"/>
<sequence length="575" mass="61356">MDCADTGTGDGSMAPANEAALCASHGDRTEQMMRDTNEEQQHLLQEDTQVPDGTPTGQGPAKNPSDKSGTHLNLPEKLAIVTELLGIEASITYEQLYLLPVLQMLGMPLRLVPIIGFVSGVMGVVLVPVFGWLSDKGPNPNRRKRNGVLVATSLVLLGIAVVIAASVLHLQSPDVLSKLGDNSSFLGNTSTSLSMEAASGKTAVNVSEVTASSTIFQSFGKTGVNFTQAGRSTSDEKGIKRKLPVTAGLAMLGFIVFEIGYDNINSVSRAWILACSPRSEHTSLLVLGLVMAAVGGISTAALARVDFPSLLKTDPTNSLLRLVVQISIQGAVIAAFIVLGMVSTLLSGSRLSTRLQSQTVTVCVQTDKNAKSFSDVERQCSNADNQSCIEAETSREVTNDIKRESTAGTTGNEEESSLKSCETSRKPDETIDAEGSSAAGSGGKPEWDQLHRSHSRRPTRQFLCKIFCICSGMFFTCGTSNMFTYYISDYVGKAVYGGNPRADADSDDLADYLTGVRSAAWGILVYMVTYLLINFVHTRILAVIGMTHVLTQLTPTPCLRSSPDLVYAVDDSDLS</sequence>
<dbReference type="PANTHER" id="PTHR19432:SF35">
    <property type="entry name" value="SOLUTE CARRIER FAMILY 45 MEMBER 3 ISOFORM X1"/>
    <property type="match status" value="1"/>
</dbReference>
<keyword evidence="3 7" id="KW-0812">Transmembrane</keyword>
<dbReference type="GO" id="GO:0016020">
    <property type="term" value="C:membrane"/>
    <property type="evidence" value="ECO:0007669"/>
    <property type="project" value="UniProtKB-SubCell"/>
</dbReference>
<feature type="transmembrane region" description="Helical" evidence="7">
    <location>
        <begin position="322"/>
        <end position="346"/>
    </location>
</feature>
<dbReference type="InterPro" id="IPR036259">
    <property type="entry name" value="MFS_trans_sf"/>
</dbReference>
<keyword evidence="4 7" id="KW-1133">Transmembrane helix</keyword>
<accession>A0ABD0LEE9</accession>